<reference evidence="2 3" key="1">
    <citation type="journal article" date="2015" name="Genome Biol. Evol.">
        <title>Comparative Genomics of a Bacterivorous Green Alga Reveals Evolutionary Causalities and Consequences of Phago-Mixotrophic Mode of Nutrition.</title>
        <authorList>
            <person name="Burns J.A."/>
            <person name="Paasch A."/>
            <person name="Narechania A."/>
            <person name="Kim E."/>
        </authorList>
    </citation>
    <scope>NUCLEOTIDE SEQUENCE [LARGE SCALE GENOMIC DNA]</scope>
    <source>
        <strain evidence="2 3">PLY_AMNH</strain>
    </source>
</reference>
<name>A0AAE0GKB2_9CHLO</name>
<dbReference type="Proteomes" id="UP001190700">
    <property type="component" value="Unassembled WGS sequence"/>
</dbReference>
<dbReference type="GO" id="GO:0046983">
    <property type="term" value="F:protein dimerization activity"/>
    <property type="evidence" value="ECO:0007669"/>
    <property type="project" value="InterPro"/>
</dbReference>
<protein>
    <recommendedName>
        <fullName evidence="1">HAT C-terminal dimerisation domain-containing protein</fullName>
    </recommendedName>
</protein>
<gene>
    <name evidence="2" type="ORF">CYMTET_12526</name>
</gene>
<dbReference type="SUPFAM" id="SSF53098">
    <property type="entry name" value="Ribonuclease H-like"/>
    <property type="match status" value="1"/>
</dbReference>
<proteinExistence type="predicted"/>
<organism evidence="2 3">
    <name type="scientific">Cymbomonas tetramitiformis</name>
    <dbReference type="NCBI Taxonomy" id="36881"/>
    <lineage>
        <taxon>Eukaryota</taxon>
        <taxon>Viridiplantae</taxon>
        <taxon>Chlorophyta</taxon>
        <taxon>Pyramimonadophyceae</taxon>
        <taxon>Pyramimonadales</taxon>
        <taxon>Pyramimonadaceae</taxon>
        <taxon>Cymbomonas</taxon>
    </lineage>
</organism>
<feature type="domain" description="HAT C-terminal dimerisation" evidence="1">
    <location>
        <begin position="15"/>
        <end position="76"/>
    </location>
</feature>
<sequence length="116" mass="13404">MQAKRQGEKHQGHLFWKLHGDKALGLRECAAKALTMVTTAGGAERNWSAHDLIFTKRRSSMKPATLANWTFVYNNLRLLETHHTREGSKKRKKHAVTYKDEVYPEWEEPEGSDVEE</sequence>
<evidence type="ECO:0000313" key="2">
    <source>
        <dbReference type="EMBL" id="KAK3279598.1"/>
    </source>
</evidence>
<keyword evidence="3" id="KW-1185">Reference proteome</keyword>
<accession>A0AAE0GKB2</accession>
<evidence type="ECO:0000259" key="1">
    <source>
        <dbReference type="Pfam" id="PF05699"/>
    </source>
</evidence>
<comment type="caution">
    <text evidence="2">The sequence shown here is derived from an EMBL/GenBank/DDBJ whole genome shotgun (WGS) entry which is preliminary data.</text>
</comment>
<dbReference type="InterPro" id="IPR008906">
    <property type="entry name" value="HATC_C_dom"/>
</dbReference>
<dbReference type="EMBL" id="LGRX02004772">
    <property type="protein sequence ID" value="KAK3279598.1"/>
    <property type="molecule type" value="Genomic_DNA"/>
</dbReference>
<dbReference type="AlphaFoldDB" id="A0AAE0GKB2"/>
<evidence type="ECO:0000313" key="3">
    <source>
        <dbReference type="Proteomes" id="UP001190700"/>
    </source>
</evidence>
<dbReference type="Pfam" id="PF05699">
    <property type="entry name" value="Dimer_Tnp_hAT"/>
    <property type="match status" value="1"/>
</dbReference>
<dbReference type="InterPro" id="IPR012337">
    <property type="entry name" value="RNaseH-like_sf"/>
</dbReference>